<sequence length="325" mass="37803">MSKFDTWIDNKVAQNLFIWFCFFIILFGTIQADNRWLASLFTITLLAPPIYLNNLFILPLLREKLVLFFFLFLINLLVSSSIFVYIMSIVLQQELQWNLWANFLGVMILALIFASAIKLARDSFYRRQQEKDAELKLLKAQLNPHFLFNTLNNLYGLSVIKSDKLPGLMLKLSDLLRYSLYDTKETFVPLEKEIRYLENYMSLEKIRLENTTEIQFHKKGDFTTTKIAPMVLIVFVENAFKHLETIQGKKSSVSVSLSVQGEKMMFSCINTFASNHHTKPSLETGKSGIGLQNAKKRLDLIYADKYKLDIIKKDEKFVVELMLLF</sequence>
<dbReference type="InterPro" id="IPR032834">
    <property type="entry name" value="NatK-like_C"/>
</dbReference>
<dbReference type="PANTHER" id="PTHR34220">
    <property type="entry name" value="SENSOR HISTIDINE KINASE YPDA"/>
    <property type="match status" value="1"/>
</dbReference>
<keyword evidence="1" id="KW-1133">Transmembrane helix</keyword>
<dbReference type="InterPro" id="IPR036890">
    <property type="entry name" value="HATPase_C_sf"/>
</dbReference>
<dbReference type="RefSeq" id="WP_140592380.1">
    <property type="nucleotide sequence ID" value="NZ_VFWZ01000002.1"/>
</dbReference>
<dbReference type="Proteomes" id="UP000315540">
    <property type="component" value="Unassembled WGS sequence"/>
</dbReference>
<evidence type="ECO:0000259" key="2">
    <source>
        <dbReference type="Pfam" id="PF06580"/>
    </source>
</evidence>
<dbReference type="EMBL" id="VFWZ01000002">
    <property type="protein sequence ID" value="TPN87740.1"/>
    <property type="molecule type" value="Genomic_DNA"/>
</dbReference>
<comment type="caution">
    <text evidence="4">The sequence shown here is derived from an EMBL/GenBank/DDBJ whole genome shotgun (WGS) entry which is preliminary data.</text>
</comment>
<reference evidence="4 5" key="1">
    <citation type="submission" date="2019-06" db="EMBL/GenBank/DDBJ databases">
        <authorList>
            <person name="Meng X."/>
        </authorList>
    </citation>
    <scope>NUCLEOTIDE SEQUENCE [LARGE SCALE GENOMIC DNA]</scope>
    <source>
        <strain evidence="4 5">M625</strain>
    </source>
</reference>
<accession>A0A504JMU3</accession>
<feature type="transmembrane region" description="Helical" evidence="1">
    <location>
        <begin position="65"/>
        <end position="87"/>
    </location>
</feature>
<feature type="transmembrane region" description="Helical" evidence="1">
    <location>
        <begin position="36"/>
        <end position="58"/>
    </location>
</feature>
<dbReference type="OrthoDB" id="9809908at2"/>
<keyword evidence="1" id="KW-0812">Transmembrane</keyword>
<dbReference type="InterPro" id="IPR010559">
    <property type="entry name" value="Sig_transdc_His_kin_internal"/>
</dbReference>
<organism evidence="4 5">
    <name type="scientific">Aquimarina algicola</name>
    <dbReference type="NCBI Taxonomy" id="2589995"/>
    <lineage>
        <taxon>Bacteria</taxon>
        <taxon>Pseudomonadati</taxon>
        <taxon>Bacteroidota</taxon>
        <taxon>Flavobacteriia</taxon>
        <taxon>Flavobacteriales</taxon>
        <taxon>Flavobacteriaceae</taxon>
        <taxon>Aquimarina</taxon>
    </lineage>
</organism>
<dbReference type="Pfam" id="PF14501">
    <property type="entry name" value="HATPase_c_5"/>
    <property type="match status" value="1"/>
</dbReference>
<feature type="domain" description="Signal transduction histidine kinase internal region" evidence="2">
    <location>
        <begin position="133"/>
        <end position="210"/>
    </location>
</feature>
<dbReference type="GO" id="GO:0016020">
    <property type="term" value="C:membrane"/>
    <property type="evidence" value="ECO:0007669"/>
    <property type="project" value="InterPro"/>
</dbReference>
<evidence type="ECO:0000259" key="3">
    <source>
        <dbReference type="Pfam" id="PF14501"/>
    </source>
</evidence>
<protein>
    <submittedName>
        <fullName evidence="4">GHKL domain-containing protein</fullName>
    </submittedName>
</protein>
<dbReference type="Pfam" id="PF06580">
    <property type="entry name" value="His_kinase"/>
    <property type="match status" value="1"/>
</dbReference>
<gene>
    <name evidence="4" type="ORF">FHK87_09185</name>
</gene>
<keyword evidence="5" id="KW-1185">Reference proteome</keyword>
<name>A0A504JMU3_9FLAO</name>
<dbReference type="Gene3D" id="3.30.565.10">
    <property type="entry name" value="Histidine kinase-like ATPase, C-terminal domain"/>
    <property type="match status" value="1"/>
</dbReference>
<dbReference type="InterPro" id="IPR050640">
    <property type="entry name" value="Bact_2-comp_sensor_kinase"/>
</dbReference>
<evidence type="ECO:0000313" key="5">
    <source>
        <dbReference type="Proteomes" id="UP000315540"/>
    </source>
</evidence>
<keyword evidence="1" id="KW-0472">Membrane</keyword>
<dbReference type="PANTHER" id="PTHR34220:SF7">
    <property type="entry name" value="SENSOR HISTIDINE KINASE YPDA"/>
    <property type="match status" value="1"/>
</dbReference>
<proteinExistence type="predicted"/>
<feature type="domain" description="Sensor histidine kinase NatK-like C-terminal" evidence="3">
    <location>
        <begin position="232"/>
        <end position="323"/>
    </location>
</feature>
<evidence type="ECO:0000256" key="1">
    <source>
        <dbReference type="SAM" id="Phobius"/>
    </source>
</evidence>
<dbReference type="AlphaFoldDB" id="A0A504JMU3"/>
<feature type="transmembrane region" description="Helical" evidence="1">
    <location>
        <begin position="12"/>
        <end position="30"/>
    </location>
</feature>
<dbReference type="GO" id="GO:0000155">
    <property type="term" value="F:phosphorelay sensor kinase activity"/>
    <property type="evidence" value="ECO:0007669"/>
    <property type="project" value="InterPro"/>
</dbReference>
<evidence type="ECO:0000313" key="4">
    <source>
        <dbReference type="EMBL" id="TPN87740.1"/>
    </source>
</evidence>
<feature type="transmembrane region" description="Helical" evidence="1">
    <location>
        <begin position="99"/>
        <end position="120"/>
    </location>
</feature>